<reference evidence="9" key="1">
    <citation type="journal article" date="2019" name="Int. J. Syst. Evol. Microbiol.">
        <title>The Global Catalogue of Microorganisms (GCM) 10K type strain sequencing project: providing services to taxonomists for standard genome sequencing and annotation.</title>
        <authorList>
            <consortium name="The Broad Institute Genomics Platform"/>
            <consortium name="The Broad Institute Genome Sequencing Center for Infectious Disease"/>
            <person name="Wu L."/>
            <person name="Ma J."/>
        </authorList>
    </citation>
    <scope>NUCLEOTIDE SEQUENCE [LARGE SCALE GENOMIC DNA]</scope>
    <source>
        <strain evidence="9">JCM 30742</strain>
    </source>
</reference>
<evidence type="ECO:0000256" key="5">
    <source>
        <dbReference type="ARBA" id="ARBA00033748"/>
    </source>
</evidence>
<proteinExistence type="inferred from homology"/>
<evidence type="ECO:0000256" key="4">
    <source>
        <dbReference type="ARBA" id="ARBA00023033"/>
    </source>
</evidence>
<evidence type="ECO:0000259" key="7">
    <source>
        <dbReference type="Pfam" id="PF00296"/>
    </source>
</evidence>
<dbReference type="Gene3D" id="3.20.20.30">
    <property type="entry name" value="Luciferase-like domain"/>
    <property type="match status" value="1"/>
</dbReference>
<keyword evidence="9" id="KW-1185">Reference proteome</keyword>
<organism evidence="8 9">
    <name type="scientific">Arthrobacter ginkgonis</name>
    <dbReference type="NCBI Taxonomy" id="1630594"/>
    <lineage>
        <taxon>Bacteria</taxon>
        <taxon>Bacillati</taxon>
        <taxon>Actinomycetota</taxon>
        <taxon>Actinomycetes</taxon>
        <taxon>Micrococcales</taxon>
        <taxon>Micrococcaceae</taxon>
        <taxon>Arthrobacter</taxon>
    </lineage>
</organism>
<dbReference type="InterPro" id="IPR036661">
    <property type="entry name" value="Luciferase-like_sf"/>
</dbReference>
<dbReference type="InterPro" id="IPR011251">
    <property type="entry name" value="Luciferase-like_dom"/>
</dbReference>
<keyword evidence="1" id="KW-0285">Flavoprotein</keyword>
<dbReference type="PANTHER" id="PTHR30011">
    <property type="entry name" value="ALKANESULFONATE MONOOXYGENASE-RELATED"/>
    <property type="match status" value="1"/>
</dbReference>
<dbReference type="Pfam" id="PF00296">
    <property type="entry name" value="Bac_luciferase"/>
    <property type="match status" value="1"/>
</dbReference>
<feature type="domain" description="Luciferase-like" evidence="7">
    <location>
        <begin position="40"/>
        <end position="320"/>
    </location>
</feature>
<gene>
    <name evidence="8" type="ORF">GCM10023081_12860</name>
</gene>
<accession>A0ABP7C3A4</accession>
<dbReference type="RefSeq" id="WP_345149344.1">
    <property type="nucleotide sequence ID" value="NZ_BAABEO010000008.1"/>
</dbReference>
<sequence>MSSPTASRAPVLALGPVLALALDGAGWHPAAWRDPDSGAAGVFTAGHWAATVRTAEAGGIDFVTLEDSLGLQASCPEGPDGRTDRVRGRLDALLVANAVAPLTGRIGLFPTVTTTHTEPFHTATGLQTLDYTSRGRAGWQVRVSAAAHEAAHFGRRHLPADQVSRVGELFREAREAVEVARRLWDSWEDDAIIRDTSTGRFIDRDKVHYADFEGEFFSVKGSSITPRSPQGQPLVAVSAAGPRGYALAADTADIVFTVPRDDAEAAATLAAVRAAEAGAGRPGSGWFGRGLSVYADVLVLIEDTPEAARAELERLDALAGEPLVSDARIFAGTAAELADLVRAWTALGFEGFRFRPARTVRDTAAIARDLVPLLAASPFAQAGTGVVPETGAETLRERLGFGRPASRYAASSTTPATEEISA</sequence>
<name>A0ABP7C3A4_9MICC</name>
<evidence type="ECO:0000256" key="6">
    <source>
        <dbReference type="SAM" id="SignalP"/>
    </source>
</evidence>
<evidence type="ECO:0000313" key="9">
    <source>
        <dbReference type="Proteomes" id="UP001500752"/>
    </source>
</evidence>
<keyword evidence="3" id="KW-0560">Oxidoreductase</keyword>
<dbReference type="InterPro" id="IPR016215">
    <property type="entry name" value="NTA_MOA"/>
</dbReference>
<dbReference type="SUPFAM" id="SSF51679">
    <property type="entry name" value="Bacterial luciferase-like"/>
    <property type="match status" value="1"/>
</dbReference>
<keyword evidence="6" id="KW-0732">Signal</keyword>
<dbReference type="Proteomes" id="UP001500752">
    <property type="component" value="Unassembled WGS sequence"/>
</dbReference>
<evidence type="ECO:0000256" key="1">
    <source>
        <dbReference type="ARBA" id="ARBA00022630"/>
    </source>
</evidence>
<protein>
    <submittedName>
        <fullName evidence="8">LLM class flavin-dependent oxidoreductase</fullName>
    </submittedName>
</protein>
<comment type="caution">
    <text evidence="8">The sequence shown here is derived from an EMBL/GenBank/DDBJ whole genome shotgun (WGS) entry which is preliminary data.</text>
</comment>
<feature type="chain" id="PRO_5045785096" evidence="6">
    <location>
        <begin position="22"/>
        <end position="422"/>
    </location>
</feature>
<evidence type="ECO:0000256" key="2">
    <source>
        <dbReference type="ARBA" id="ARBA00022643"/>
    </source>
</evidence>
<comment type="similarity">
    <text evidence="5">Belongs to the NtaA/SnaA/DszA monooxygenase family.</text>
</comment>
<dbReference type="PANTHER" id="PTHR30011:SF16">
    <property type="entry name" value="C2H2 FINGER DOMAIN TRANSCRIPTION FACTOR (EUROFUNG)-RELATED"/>
    <property type="match status" value="1"/>
</dbReference>
<evidence type="ECO:0000313" key="8">
    <source>
        <dbReference type="EMBL" id="GAA3675890.1"/>
    </source>
</evidence>
<dbReference type="EMBL" id="BAABEO010000008">
    <property type="protein sequence ID" value="GAA3675890.1"/>
    <property type="molecule type" value="Genomic_DNA"/>
</dbReference>
<feature type="signal peptide" evidence="6">
    <location>
        <begin position="1"/>
        <end position="21"/>
    </location>
</feature>
<dbReference type="PIRSF" id="PIRSF000337">
    <property type="entry name" value="NTA_MOA"/>
    <property type="match status" value="1"/>
</dbReference>
<keyword evidence="4" id="KW-0503">Monooxygenase</keyword>
<keyword evidence="2" id="KW-0288">FMN</keyword>
<evidence type="ECO:0000256" key="3">
    <source>
        <dbReference type="ARBA" id="ARBA00023002"/>
    </source>
</evidence>
<dbReference type="InterPro" id="IPR051260">
    <property type="entry name" value="Diverse_substr_monoxygenases"/>
</dbReference>